<evidence type="ECO:0000313" key="7">
    <source>
        <dbReference type="Proteomes" id="UP000663852"/>
    </source>
</evidence>
<dbReference type="SMART" id="SM00054">
    <property type="entry name" value="EFh"/>
    <property type="match status" value="1"/>
</dbReference>
<dbReference type="OrthoDB" id="10018297at2759"/>
<name>A0A814U3V9_ADIRI</name>
<accession>A0A814U3V9</accession>
<dbReference type="Pfam" id="PF13499">
    <property type="entry name" value="EF-hand_7"/>
    <property type="match status" value="1"/>
</dbReference>
<reference evidence="5" key="1">
    <citation type="submission" date="2021-02" db="EMBL/GenBank/DDBJ databases">
        <authorList>
            <person name="Nowell W R."/>
        </authorList>
    </citation>
    <scope>NUCLEOTIDE SEQUENCE</scope>
</reference>
<evidence type="ECO:0000256" key="2">
    <source>
        <dbReference type="SAM" id="MobiDB-lite"/>
    </source>
</evidence>
<feature type="region of interest" description="Disordered" evidence="2">
    <location>
        <begin position="1"/>
        <end position="20"/>
    </location>
</feature>
<dbReference type="EMBL" id="CAJNOR010000323">
    <property type="protein sequence ID" value="CAF0879986.1"/>
    <property type="molecule type" value="Genomic_DNA"/>
</dbReference>
<dbReference type="InterPro" id="IPR011992">
    <property type="entry name" value="EF-hand-dom_pair"/>
</dbReference>
<dbReference type="PROSITE" id="PS00018">
    <property type="entry name" value="EF_HAND_1"/>
    <property type="match status" value="1"/>
</dbReference>
<comment type="caution">
    <text evidence="5">The sequence shown here is derived from an EMBL/GenBank/DDBJ whole genome shotgun (WGS) entry which is preliminary data.</text>
</comment>
<evidence type="ECO:0000313" key="4">
    <source>
        <dbReference type="EMBL" id="CAF0879986.1"/>
    </source>
</evidence>
<dbReference type="GO" id="GO:0005509">
    <property type="term" value="F:calcium ion binding"/>
    <property type="evidence" value="ECO:0007669"/>
    <property type="project" value="InterPro"/>
</dbReference>
<dbReference type="InterPro" id="IPR018247">
    <property type="entry name" value="EF_Hand_1_Ca_BS"/>
</dbReference>
<feature type="compositionally biased region" description="Polar residues" evidence="2">
    <location>
        <begin position="1"/>
        <end position="17"/>
    </location>
</feature>
<dbReference type="Proteomes" id="UP000663828">
    <property type="component" value="Unassembled WGS sequence"/>
</dbReference>
<dbReference type="SUPFAM" id="SSF47473">
    <property type="entry name" value="EF-hand"/>
    <property type="match status" value="1"/>
</dbReference>
<keyword evidence="6" id="KW-1185">Reference proteome</keyword>
<dbReference type="InterPro" id="IPR002048">
    <property type="entry name" value="EF_hand_dom"/>
</dbReference>
<proteinExistence type="predicted"/>
<dbReference type="EMBL" id="CAJNOJ010000130">
    <property type="protein sequence ID" value="CAF1170565.1"/>
    <property type="molecule type" value="Genomic_DNA"/>
</dbReference>
<dbReference type="Proteomes" id="UP000663852">
    <property type="component" value="Unassembled WGS sequence"/>
</dbReference>
<dbReference type="AlphaFoldDB" id="A0A814U3V9"/>
<organism evidence="5 7">
    <name type="scientific">Adineta ricciae</name>
    <name type="common">Rotifer</name>
    <dbReference type="NCBI Taxonomy" id="249248"/>
    <lineage>
        <taxon>Eukaryota</taxon>
        <taxon>Metazoa</taxon>
        <taxon>Spiralia</taxon>
        <taxon>Gnathifera</taxon>
        <taxon>Rotifera</taxon>
        <taxon>Eurotatoria</taxon>
        <taxon>Bdelloidea</taxon>
        <taxon>Adinetida</taxon>
        <taxon>Adinetidae</taxon>
        <taxon>Adineta</taxon>
    </lineage>
</organism>
<dbReference type="PROSITE" id="PS50222">
    <property type="entry name" value="EF_HAND_2"/>
    <property type="match status" value="1"/>
</dbReference>
<sequence>MGNQQYQTSMGNQQYQTRRTESHYTRWDGAGLQRFTGFDASRLPQIHQQFVKAAGSDGLVSYNEFARLYREHNIGPTDERTIEQAFRTFDADGSGKLSFDEFLSAAIALNKNTNARERISYLIDSNNPGGINTTIITPDYGRHIIRNMNQFYGTNADFDQIWSKINANNGQVHREQFISYVSQTPTFVQFF</sequence>
<protein>
    <recommendedName>
        <fullName evidence="3">EF-hand domain-containing protein</fullName>
    </recommendedName>
</protein>
<evidence type="ECO:0000313" key="5">
    <source>
        <dbReference type="EMBL" id="CAF1170565.1"/>
    </source>
</evidence>
<evidence type="ECO:0000259" key="3">
    <source>
        <dbReference type="PROSITE" id="PS50222"/>
    </source>
</evidence>
<dbReference type="CDD" id="cd00051">
    <property type="entry name" value="EFh"/>
    <property type="match status" value="1"/>
</dbReference>
<evidence type="ECO:0000313" key="6">
    <source>
        <dbReference type="Proteomes" id="UP000663828"/>
    </source>
</evidence>
<evidence type="ECO:0000256" key="1">
    <source>
        <dbReference type="ARBA" id="ARBA00022837"/>
    </source>
</evidence>
<feature type="domain" description="EF-hand" evidence="3">
    <location>
        <begin position="77"/>
        <end position="112"/>
    </location>
</feature>
<dbReference type="Gene3D" id="1.10.238.10">
    <property type="entry name" value="EF-hand"/>
    <property type="match status" value="1"/>
</dbReference>
<gene>
    <name evidence="5" type="ORF">EDS130_LOCUS23663</name>
    <name evidence="4" type="ORF">XAT740_LOCUS6948</name>
</gene>
<keyword evidence="1" id="KW-0106">Calcium</keyword>